<organism evidence="2 3">
    <name type="scientific">Oceanicola granulosus (strain ATCC BAA-861 / DSM 15982 / KCTC 12143 / HTCC2516)</name>
    <dbReference type="NCBI Taxonomy" id="314256"/>
    <lineage>
        <taxon>Bacteria</taxon>
        <taxon>Pseudomonadati</taxon>
        <taxon>Pseudomonadota</taxon>
        <taxon>Alphaproteobacteria</taxon>
        <taxon>Rhodobacterales</taxon>
        <taxon>Roseobacteraceae</taxon>
        <taxon>Oceanicola</taxon>
    </lineage>
</organism>
<name>Q2CB03_OCEGH</name>
<dbReference type="Proteomes" id="UP000003635">
    <property type="component" value="Unassembled WGS sequence"/>
</dbReference>
<dbReference type="STRING" id="314256.OG2516_14371"/>
<evidence type="ECO:0008006" key="4">
    <source>
        <dbReference type="Google" id="ProtNLM"/>
    </source>
</evidence>
<evidence type="ECO:0000313" key="2">
    <source>
        <dbReference type="EMBL" id="EAR49873.1"/>
    </source>
</evidence>
<sequence length="134" mass="14687">MRHLLFALLLAVAPLAARAQDAPQQIQDVIASQLDAFNDRDVGIAWSYASPMIQGLFGNPSNFAMMVENGYPMVWSNSEPRFLELEPFGNGFLQKVLVKDAEGVIHVLAYKMIETADGWRIDGVSLIPAPDVGV</sequence>
<dbReference type="RefSeq" id="WP_007256390.1">
    <property type="nucleotide sequence ID" value="NZ_CH724108.1"/>
</dbReference>
<feature type="signal peptide" evidence="1">
    <location>
        <begin position="1"/>
        <end position="19"/>
    </location>
</feature>
<feature type="chain" id="PRO_5004207079" description="DUF4864 domain-containing protein" evidence="1">
    <location>
        <begin position="20"/>
        <end position="134"/>
    </location>
</feature>
<dbReference type="OrthoDB" id="9130422at2"/>
<comment type="caution">
    <text evidence="2">The sequence shown here is derived from an EMBL/GenBank/DDBJ whole genome shotgun (WGS) entry which is preliminary data.</text>
</comment>
<keyword evidence="1" id="KW-0732">Signal</keyword>
<dbReference type="EMBL" id="AAOT01000044">
    <property type="protein sequence ID" value="EAR49873.1"/>
    <property type="molecule type" value="Genomic_DNA"/>
</dbReference>
<accession>Q2CB03</accession>
<dbReference type="Pfam" id="PF16156">
    <property type="entry name" value="DUF4864"/>
    <property type="match status" value="1"/>
</dbReference>
<dbReference type="eggNOG" id="ENOG5032TNJ">
    <property type="taxonomic scope" value="Bacteria"/>
</dbReference>
<reference evidence="2 3" key="1">
    <citation type="journal article" date="2010" name="J. Bacteriol.">
        <title>Genome sequences of Oceanicola granulosus HTCC2516(T) and Oceanicola batsensis HTCC2597(TDelta).</title>
        <authorList>
            <person name="Thrash J.C."/>
            <person name="Cho J.C."/>
            <person name="Vergin K.L."/>
            <person name="Giovannoni S.J."/>
        </authorList>
    </citation>
    <scope>NUCLEOTIDE SEQUENCE [LARGE SCALE GENOMIC DNA]</scope>
    <source>
        <strain evidence="3">ATCC BAA-861 / DSM 15982 / KCTC 12143 / HTCC2516</strain>
    </source>
</reference>
<evidence type="ECO:0000313" key="3">
    <source>
        <dbReference type="Proteomes" id="UP000003635"/>
    </source>
</evidence>
<dbReference type="AlphaFoldDB" id="Q2CB03"/>
<gene>
    <name evidence="2" type="ORF">OG2516_14371</name>
</gene>
<protein>
    <recommendedName>
        <fullName evidence="4">DUF4864 domain-containing protein</fullName>
    </recommendedName>
</protein>
<proteinExistence type="predicted"/>
<evidence type="ECO:0000256" key="1">
    <source>
        <dbReference type="SAM" id="SignalP"/>
    </source>
</evidence>
<dbReference type="InterPro" id="IPR032347">
    <property type="entry name" value="DUF4864"/>
</dbReference>
<keyword evidence="3" id="KW-1185">Reference proteome</keyword>
<dbReference type="HOGENOM" id="CLU_137911_1_1_5"/>